<evidence type="ECO:0000313" key="10">
    <source>
        <dbReference type="EMBL" id="KAK3782039.1"/>
    </source>
</evidence>
<dbReference type="Proteomes" id="UP001283361">
    <property type="component" value="Unassembled WGS sequence"/>
</dbReference>
<dbReference type="EMBL" id="JAWDGP010002547">
    <property type="protein sequence ID" value="KAK3782039.1"/>
    <property type="molecule type" value="Genomic_DNA"/>
</dbReference>
<dbReference type="PROSITE" id="PS50262">
    <property type="entry name" value="G_PROTEIN_RECEP_F1_2"/>
    <property type="match status" value="1"/>
</dbReference>
<dbReference type="GO" id="GO:0005886">
    <property type="term" value="C:plasma membrane"/>
    <property type="evidence" value="ECO:0007669"/>
    <property type="project" value="TreeGrafter"/>
</dbReference>
<dbReference type="PANTHER" id="PTHR24243">
    <property type="entry name" value="G-PROTEIN COUPLED RECEPTOR"/>
    <property type="match status" value="1"/>
</dbReference>
<feature type="transmembrane region" description="Helical" evidence="8">
    <location>
        <begin position="254"/>
        <end position="278"/>
    </location>
</feature>
<evidence type="ECO:0000256" key="5">
    <source>
        <dbReference type="ARBA" id="ARBA00023136"/>
    </source>
</evidence>
<dbReference type="SUPFAM" id="SSF81321">
    <property type="entry name" value="Family A G protein-coupled receptor-like"/>
    <property type="match status" value="1"/>
</dbReference>
<proteinExistence type="predicted"/>
<dbReference type="PRINTS" id="PR00237">
    <property type="entry name" value="GPCRRHODOPSN"/>
</dbReference>
<keyword evidence="2 8" id="KW-0812">Transmembrane</keyword>
<evidence type="ECO:0000256" key="6">
    <source>
        <dbReference type="ARBA" id="ARBA00023170"/>
    </source>
</evidence>
<protein>
    <recommendedName>
        <fullName evidence="9">G-protein coupled receptors family 1 profile domain-containing protein</fullName>
    </recommendedName>
</protein>
<accession>A0AAE1DT69</accession>
<keyword evidence="4" id="KW-0297">G-protein coupled receptor</keyword>
<name>A0AAE1DT69_9GAST</name>
<gene>
    <name evidence="10" type="ORF">RRG08_027213</name>
</gene>
<evidence type="ECO:0000259" key="9">
    <source>
        <dbReference type="PROSITE" id="PS50262"/>
    </source>
</evidence>
<dbReference type="PANTHER" id="PTHR24243:SF230">
    <property type="entry name" value="G-PROTEIN COUPLED RECEPTORS FAMILY 1 PROFILE DOMAIN-CONTAINING PROTEIN"/>
    <property type="match status" value="1"/>
</dbReference>
<organism evidence="10 11">
    <name type="scientific">Elysia crispata</name>
    <name type="common">lettuce slug</name>
    <dbReference type="NCBI Taxonomy" id="231223"/>
    <lineage>
        <taxon>Eukaryota</taxon>
        <taxon>Metazoa</taxon>
        <taxon>Spiralia</taxon>
        <taxon>Lophotrochozoa</taxon>
        <taxon>Mollusca</taxon>
        <taxon>Gastropoda</taxon>
        <taxon>Heterobranchia</taxon>
        <taxon>Euthyneura</taxon>
        <taxon>Panpulmonata</taxon>
        <taxon>Sacoglossa</taxon>
        <taxon>Placobranchoidea</taxon>
        <taxon>Plakobranchidae</taxon>
        <taxon>Elysia</taxon>
    </lineage>
</organism>
<feature type="transmembrane region" description="Helical" evidence="8">
    <location>
        <begin position="161"/>
        <end position="182"/>
    </location>
</feature>
<feature type="transmembrane region" description="Helical" evidence="8">
    <location>
        <begin position="298"/>
        <end position="315"/>
    </location>
</feature>
<dbReference type="SMART" id="SM01381">
    <property type="entry name" value="7TM_GPCR_Srsx"/>
    <property type="match status" value="1"/>
</dbReference>
<comment type="subcellular location">
    <subcellularLocation>
        <location evidence="1">Membrane</location>
        <topology evidence="1">Multi-pass membrane protein</topology>
    </subcellularLocation>
</comment>
<evidence type="ECO:0000256" key="7">
    <source>
        <dbReference type="ARBA" id="ARBA00023224"/>
    </source>
</evidence>
<dbReference type="Pfam" id="PF00001">
    <property type="entry name" value="7tm_1"/>
    <property type="match status" value="1"/>
</dbReference>
<keyword evidence="7" id="KW-0807">Transducer</keyword>
<dbReference type="GO" id="GO:0004930">
    <property type="term" value="F:G protein-coupled receptor activity"/>
    <property type="evidence" value="ECO:0007669"/>
    <property type="project" value="UniProtKB-KW"/>
</dbReference>
<dbReference type="InterPro" id="IPR000276">
    <property type="entry name" value="GPCR_Rhodpsn"/>
</dbReference>
<evidence type="ECO:0000256" key="8">
    <source>
        <dbReference type="SAM" id="Phobius"/>
    </source>
</evidence>
<keyword evidence="6" id="KW-0675">Receptor</keyword>
<evidence type="ECO:0000256" key="4">
    <source>
        <dbReference type="ARBA" id="ARBA00023040"/>
    </source>
</evidence>
<feature type="transmembrane region" description="Helical" evidence="8">
    <location>
        <begin position="116"/>
        <end position="140"/>
    </location>
</feature>
<dbReference type="Gene3D" id="1.20.1070.10">
    <property type="entry name" value="Rhodopsin 7-helix transmembrane proteins"/>
    <property type="match status" value="1"/>
</dbReference>
<sequence>MTSQSPHMIFSLARLPNATETEPHVTPIISAYLSKIIGYINAYVLGIIVGVVGVFTNTANISVYWRMGLSETTNISFFALSIFDLIVSVVQVVIQITRNRPVSVMRLPSGAPVSEMGMGGIFLFYACVGSSAWITAVLSVERCLCISMPLKVKEIVTPKRTLILILTMLVYQSVFIVLLFVYPGPPYDVYSPERALFYNCSFSFPTLICFIIVLFSTTLLVVRLRQNLEWRNETAKQSNQTSGGSKERKAARCVVAICTIFIICFTPNITLLVLSIVYPEFNVQDPYVGSLKKILYDVNSLLIVLSSAINIVVYYRMGTKYREVFNSLFCRKREKDG</sequence>
<dbReference type="AlphaFoldDB" id="A0AAE1DT69"/>
<feature type="transmembrane region" description="Helical" evidence="8">
    <location>
        <begin position="42"/>
        <end position="65"/>
    </location>
</feature>
<keyword evidence="3 8" id="KW-1133">Transmembrane helix</keyword>
<comment type="caution">
    <text evidence="10">The sequence shown here is derived from an EMBL/GenBank/DDBJ whole genome shotgun (WGS) entry which is preliminary data.</text>
</comment>
<evidence type="ECO:0000256" key="1">
    <source>
        <dbReference type="ARBA" id="ARBA00004141"/>
    </source>
</evidence>
<evidence type="ECO:0000313" key="11">
    <source>
        <dbReference type="Proteomes" id="UP001283361"/>
    </source>
</evidence>
<feature type="domain" description="G-protein coupled receptors family 1 profile" evidence="9">
    <location>
        <begin position="46"/>
        <end position="314"/>
    </location>
</feature>
<evidence type="ECO:0000256" key="3">
    <source>
        <dbReference type="ARBA" id="ARBA00022989"/>
    </source>
</evidence>
<dbReference type="InterPro" id="IPR017452">
    <property type="entry name" value="GPCR_Rhodpsn_7TM"/>
</dbReference>
<keyword evidence="5 8" id="KW-0472">Membrane</keyword>
<evidence type="ECO:0000256" key="2">
    <source>
        <dbReference type="ARBA" id="ARBA00022692"/>
    </source>
</evidence>
<feature type="transmembrane region" description="Helical" evidence="8">
    <location>
        <begin position="202"/>
        <end position="222"/>
    </location>
</feature>
<keyword evidence="11" id="KW-1185">Reference proteome</keyword>
<feature type="transmembrane region" description="Helical" evidence="8">
    <location>
        <begin position="77"/>
        <end position="96"/>
    </location>
</feature>
<reference evidence="10" key="1">
    <citation type="journal article" date="2023" name="G3 (Bethesda)">
        <title>A reference genome for the long-term kleptoplast-retaining sea slug Elysia crispata morphotype clarki.</title>
        <authorList>
            <person name="Eastman K.E."/>
            <person name="Pendleton A.L."/>
            <person name="Shaikh M.A."/>
            <person name="Suttiyut T."/>
            <person name="Ogas R."/>
            <person name="Tomko P."/>
            <person name="Gavelis G."/>
            <person name="Widhalm J.R."/>
            <person name="Wisecaver J.H."/>
        </authorList>
    </citation>
    <scope>NUCLEOTIDE SEQUENCE</scope>
    <source>
        <strain evidence="10">ECLA1</strain>
    </source>
</reference>